<dbReference type="EMBL" id="NKXS01007072">
    <property type="protein sequence ID" value="PIN00242.1"/>
    <property type="molecule type" value="Genomic_DNA"/>
</dbReference>
<gene>
    <name evidence="3" type="ORF">CDL12_27250</name>
</gene>
<dbReference type="PANTHER" id="PTHR34807:SF6">
    <property type="entry name" value="MYB-CC TYPE TRANSCRIPTION FACTOR LHEQLE-CONTAINING DOMAIN-CONTAINING PROTEIN"/>
    <property type="match status" value="1"/>
</dbReference>
<proteinExistence type="predicted"/>
<sequence>MMENHIKREGDTKYYYVFLCPSTTHFPQTPSSLPYGVLFPSPIHTFKSKDNNKIPLLCKCFVCILNLKDWTFLNFFIWAWVFLEFLGILFGGYWLWRNNMKRDSVSFDQSHVADDEANAKVKYQSLLKEYLELQKVFVSKKRKLQAAKQKRETILAEVRFLRRRHKYLLKFQASNTEMDPLHLQNIENDEFEGEINQRSSMAPAENSNPISKSHSENEGLEGEEQEVLEEEVGFSEEPNKYLIHDKGVGKRNIFLPNEVNLKV</sequence>
<organism evidence="3 4">
    <name type="scientific">Handroanthus impetiginosus</name>
    <dbReference type="NCBI Taxonomy" id="429701"/>
    <lineage>
        <taxon>Eukaryota</taxon>
        <taxon>Viridiplantae</taxon>
        <taxon>Streptophyta</taxon>
        <taxon>Embryophyta</taxon>
        <taxon>Tracheophyta</taxon>
        <taxon>Spermatophyta</taxon>
        <taxon>Magnoliopsida</taxon>
        <taxon>eudicotyledons</taxon>
        <taxon>Gunneridae</taxon>
        <taxon>Pentapetalae</taxon>
        <taxon>asterids</taxon>
        <taxon>lamiids</taxon>
        <taxon>Lamiales</taxon>
        <taxon>Bignoniaceae</taxon>
        <taxon>Crescentiina</taxon>
        <taxon>Tabebuia alliance</taxon>
        <taxon>Handroanthus</taxon>
    </lineage>
</organism>
<feature type="transmembrane region" description="Helical" evidence="2">
    <location>
        <begin position="75"/>
        <end position="96"/>
    </location>
</feature>
<feature type="compositionally biased region" description="Acidic residues" evidence="1">
    <location>
        <begin position="218"/>
        <end position="234"/>
    </location>
</feature>
<keyword evidence="4" id="KW-1185">Reference proteome</keyword>
<feature type="compositionally biased region" description="Polar residues" evidence="1">
    <location>
        <begin position="197"/>
        <end position="212"/>
    </location>
</feature>
<keyword evidence="2" id="KW-1133">Transmembrane helix</keyword>
<keyword evidence="2" id="KW-0812">Transmembrane</keyword>
<keyword evidence="2" id="KW-0472">Membrane</keyword>
<feature type="region of interest" description="Disordered" evidence="1">
    <location>
        <begin position="197"/>
        <end position="235"/>
    </location>
</feature>
<name>A0A2G9G4X0_9LAMI</name>
<evidence type="ECO:0000313" key="3">
    <source>
        <dbReference type="EMBL" id="PIN00242.1"/>
    </source>
</evidence>
<evidence type="ECO:0000256" key="1">
    <source>
        <dbReference type="SAM" id="MobiDB-lite"/>
    </source>
</evidence>
<evidence type="ECO:0008006" key="5">
    <source>
        <dbReference type="Google" id="ProtNLM"/>
    </source>
</evidence>
<dbReference type="OrthoDB" id="1295445at2759"/>
<dbReference type="AlphaFoldDB" id="A0A2G9G4X0"/>
<evidence type="ECO:0000256" key="2">
    <source>
        <dbReference type="SAM" id="Phobius"/>
    </source>
</evidence>
<dbReference type="PANTHER" id="PTHR34807">
    <property type="entry name" value="OS08G0270800 PROTEIN"/>
    <property type="match status" value="1"/>
</dbReference>
<evidence type="ECO:0000313" key="4">
    <source>
        <dbReference type="Proteomes" id="UP000231279"/>
    </source>
</evidence>
<dbReference type="Proteomes" id="UP000231279">
    <property type="component" value="Unassembled WGS sequence"/>
</dbReference>
<accession>A0A2G9G4X0</accession>
<reference evidence="4" key="1">
    <citation type="journal article" date="2018" name="Gigascience">
        <title>Genome assembly of the Pink Ipe (Handroanthus impetiginosus, Bignoniaceae), a highly valued, ecologically keystone Neotropical timber forest tree.</title>
        <authorList>
            <person name="Silva-Junior O.B."/>
            <person name="Grattapaglia D."/>
            <person name="Novaes E."/>
            <person name="Collevatti R.G."/>
        </authorList>
    </citation>
    <scope>NUCLEOTIDE SEQUENCE [LARGE SCALE GENOMIC DNA]</scope>
    <source>
        <strain evidence="4">cv. UFG-1</strain>
    </source>
</reference>
<comment type="caution">
    <text evidence="3">The sequence shown here is derived from an EMBL/GenBank/DDBJ whole genome shotgun (WGS) entry which is preliminary data.</text>
</comment>
<protein>
    <recommendedName>
        <fullName evidence="5">Transmembrane protein</fullName>
    </recommendedName>
</protein>